<dbReference type="InterPro" id="IPR029033">
    <property type="entry name" value="His_PPase_superfam"/>
</dbReference>
<dbReference type="PANTHER" id="PTHR16469:SF51">
    <property type="entry name" value="TRANSCRIPTION FACTOR TAU 55 KDA SUBUNIT"/>
    <property type="match status" value="1"/>
</dbReference>
<dbReference type="InterPro" id="IPR051710">
    <property type="entry name" value="Phosphatase_SH3-domain"/>
</dbReference>
<dbReference type="CDD" id="cd07067">
    <property type="entry name" value="HP_PGM_like"/>
    <property type="match status" value="1"/>
</dbReference>
<dbReference type="EMBL" id="JAGPYM010000003">
    <property type="protein sequence ID" value="KAH6897059.1"/>
    <property type="molecule type" value="Genomic_DNA"/>
</dbReference>
<dbReference type="InterPro" id="IPR013078">
    <property type="entry name" value="His_Pase_superF_clade-1"/>
</dbReference>
<dbReference type="Pfam" id="PF00300">
    <property type="entry name" value="His_Phos_1"/>
    <property type="match status" value="2"/>
</dbReference>
<gene>
    <name evidence="1" type="ORF">B0T10DRAFT_172509</name>
</gene>
<evidence type="ECO:0000313" key="1">
    <source>
        <dbReference type="EMBL" id="KAH6897059.1"/>
    </source>
</evidence>
<dbReference type="SUPFAM" id="SSF53254">
    <property type="entry name" value="Phosphoglycerate mutase-like"/>
    <property type="match status" value="1"/>
</dbReference>
<name>A0A9P8WDM2_9HYPO</name>
<dbReference type="SMART" id="SM00855">
    <property type="entry name" value="PGAM"/>
    <property type="match status" value="1"/>
</dbReference>
<sequence length="285" mass="31494">MSLEVIYVVRHGFRSTWSVDPKTGVYSASFLSPTGIPADPALTFHGSNQAQELGSHLMTLDPPIDVVYSSPYFRCLETIDPFVKRKRRQLEREGMEDNPAVTSIRPEYGLCEFFGAAPFEHPIPAPPEKLKSLFSTYDDTYVSALAPSRNGETIQALYERVAAAVNAIIERCDLEGRRAAVLCTHAAVVIALGRVLTGRIPDDVETTDFHAYTCGLSTYRRKNMPRSMKQTSTSESPDPMGAWECERNSDCSFLSDGAERGWWFSGDESFAGTGSMSRVVEGSKL</sequence>
<evidence type="ECO:0000313" key="2">
    <source>
        <dbReference type="Proteomes" id="UP000777438"/>
    </source>
</evidence>
<keyword evidence="2" id="KW-1185">Reference proteome</keyword>
<dbReference type="AlphaFoldDB" id="A0A9P8WDM2"/>
<protein>
    <submittedName>
        <fullName evidence="1">Histidine phosphatase superfamily</fullName>
    </submittedName>
</protein>
<accession>A0A9P8WDM2</accession>
<dbReference type="PANTHER" id="PTHR16469">
    <property type="entry name" value="UBIQUITIN-ASSOCIATED AND SH3 DOMAIN-CONTAINING BA-RELATED"/>
    <property type="match status" value="1"/>
</dbReference>
<dbReference type="OrthoDB" id="414418at2759"/>
<dbReference type="Proteomes" id="UP000777438">
    <property type="component" value="Unassembled WGS sequence"/>
</dbReference>
<reference evidence="1 2" key="1">
    <citation type="journal article" date="2021" name="Nat. Commun.">
        <title>Genetic determinants of endophytism in the Arabidopsis root mycobiome.</title>
        <authorList>
            <person name="Mesny F."/>
            <person name="Miyauchi S."/>
            <person name="Thiergart T."/>
            <person name="Pickel B."/>
            <person name="Atanasova L."/>
            <person name="Karlsson M."/>
            <person name="Huettel B."/>
            <person name="Barry K.W."/>
            <person name="Haridas S."/>
            <person name="Chen C."/>
            <person name="Bauer D."/>
            <person name="Andreopoulos W."/>
            <person name="Pangilinan J."/>
            <person name="LaButti K."/>
            <person name="Riley R."/>
            <person name="Lipzen A."/>
            <person name="Clum A."/>
            <person name="Drula E."/>
            <person name="Henrissat B."/>
            <person name="Kohler A."/>
            <person name="Grigoriev I.V."/>
            <person name="Martin F.M."/>
            <person name="Hacquard S."/>
        </authorList>
    </citation>
    <scope>NUCLEOTIDE SEQUENCE [LARGE SCALE GENOMIC DNA]</scope>
    <source>
        <strain evidence="1 2">MPI-CAGE-CH-0241</strain>
    </source>
</reference>
<organism evidence="1 2">
    <name type="scientific">Thelonectria olida</name>
    <dbReference type="NCBI Taxonomy" id="1576542"/>
    <lineage>
        <taxon>Eukaryota</taxon>
        <taxon>Fungi</taxon>
        <taxon>Dikarya</taxon>
        <taxon>Ascomycota</taxon>
        <taxon>Pezizomycotina</taxon>
        <taxon>Sordariomycetes</taxon>
        <taxon>Hypocreomycetidae</taxon>
        <taxon>Hypocreales</taxon>
        <taxon>Nectriaceae</taxon>
        <taxon>Thelonectria</taxon>
    </lineage>
</organism>
<dbReference type="Gene3D" id="3.40.50.1240">
    <property type="entry name" value="Phosphoglycerate mutase-like"/>
    <property type="match status" value="1"/>
</dbReference>
<comment type="caution">
    <text evidence="1">The sequence shown here is derived from an EMBL/GenBank/DDBJ whole genome shotgun (WGS) entry which is preliminary data.</text>
</comment>
<proteinExistence type="predicted"/>